<evidence type="ECO:0000313" key="3">
    <source>
        <dbReference type="EMBL" id="OKH27255.1"/>
    </source>
</evidence>
<dbReference type="Pfam" id="PF00346">
    <property type="entry name" value="Complex1_49kDa"/>
    <property type="match status" value="1"/>
</dbReference>
<dbReference type="EMBL" id="MRCC01000022">
    <property type="protein sequence ID" value="OKH22121.1"/>
    <property type="molecule type" value="Genomic_DNA"/>
</dbReference>
<keyword evidence="4" id="KW-1185">Reference proteome</keyword>
<sequence length="25" mass="2627">LRGVKVADIVTILGSVDIIMGSVDR</sequence>
<accession>A0A1U7HUP5</accession>
<organism evidence="3 4">
    <name type="scientific">Chroogloeocystis siderophila 5.2 s.c.1</name>
    <dbReference type="NCBI Taxonomy" id="247279"/>
    <lineage>
        <taxon>Bacteria</taxon>
        <taxon>Bacillati</taxon>
        <taxon>Cyanobacteriota</taxon>
        <taxon>Cyanophyceae</taxon>
        <taxon>Oscillatoriophycideae</taxon>
        <taxon>Chroococcales</taxon>
        <taxon>Chroococcaceae</taxon>
        <taxon>Chroogloeocystis</taxon>
    </lineage>
</organism>
<protein>
    <recommendedName>
        <fullName evidence="1">NADH-quinone oxidoreductase subunit D domain-containing protein</fullName>
    </recommendedName>
</protein>
<dbReference type="STRING" id="247279.NIES1031_08060"/>
<dbReference type="RefSeq" id="WP_143167737.1">
    <property type="nucleotide sequence ID" value="NZ_CAWMVK010000015.1"/>
</dbReference>
<feature type="domain" description="NADH-quinone oxidoreductase subunit D" evidence="1">
    <location>
        <begin position="2"/>
        <end position="25"/>
    </location>
</feature>
<proteinExistence type="predicted"/>
<feature type="non-terminal residue" evidence="3">
    <location>
        <position position="1"/>
    </location>
</feature>
<dbReference type="EMBL" id="MRCC01000006">
    <property type="protein sequence ID" value="OKH27255.1"/>
    <property type="molecule type" value="Genomic_DNA"/>
</dbReference>
<comment type="caution">
    <text evidence="3">The sequence shown here is derived from an EMBL/GenBank/DDBJ whole genome shotgun (WGS) entry which is preliminary data.</text>
</comment>
<dbReference type="Proteomes" id="UP000185984">
    <property type="component" value="Unassembled WGS sequence"/>
</dbReference>
<dbReference type="GO" id="GO:0051287">
    <property type="term" value="F:NAD binding"/>
    <property type="evidence" value="ECO:0007669"/>
    <property type="project" value="InterPro"/>
</dbReference>
<name>A0A1U7HUP5_9CHRO</name>
<dbReference type="GO" id="GO:0016651">
    <property type="term" value="F:oxidoreductase activity, acting on NAD(P)H"/>
    <property type="evidence" value="ECO:0007669"/>
    <property type="project" value="InterPro"/>
</dbReference>
<dbReference type="AlphaFoldDB" id="A0A1U7HUP5"/>
<gene>
    <name evidence="3" type="ORF">NIES1031_08060</name>
    <name evidence="2" type="ORF">NIES1031_20870</name>
</gene>
<reference evidence="3 4" key="1">
    <citation type="submission" date="2016-11" db="EMBL/GenBank/DDBJ databases">
        <title>Draft Genome Sequences of Nine Cyanobacterial Strains from Diverse Habitats.</title>
        <authorList>
            <person name="Zhu T."/>
            <person name="Hou S."/>
            <person name="Lu X."/>
            <person name="Hess W.R."/>
        </authorList>
    </citation>
    <scope>NUCLEOTIDE SEQUENCE [LARGE SCALE GENOMIC DNA]</scope>
    <source>
        <strain evidence="3 4">5.2 s.c.1</strain>
    </source>
</reference>
<dbReference type="GO" id="GO:0048038">
    <property type="term" value="F:quinone binding"/>
    <property type="evidence" value="ECO:0007669"/>
    <property type="project" value="InterPro"/>
</dbReference>
<evidence type="ECO:0000313" key="4">
    <source>
        <dbReference type="Proteomes" id="UP000185984"/>
    </source>
</evidence>
<dbReference type="InterPro" id="IPR001135">
    <property type="entry name" value="NADH_Q_OxRdtase_suD"/>
</dbReference>
<evidence type="ECO:0000313" key="2">
    <source>
        <dbReference type="EMBL" id="OKH22121.1"/>
    </source>
</evidence>
<evidence type="ECO:0000259" key="1">
    <source>
        <dbReference type="Pfam" id="PF00346"/>
    </source>
</evidence>